<gene>
    <name evidence="3" type="ORF">METZ01_LOCUS16935</name>
</gene>
<feature type="domain" description="MIP18 family-like" evidence="1">
    <location>
        <begin position="1"/>
        <end position="48"/>
    </location>
</feature>
<evidence type="ECO:0000313" key="3">
    <source>
        <dbReference type="EMBL" id="SUZ64081.1"/>
    </source>
</evidence>
<dbReference type="Pfam" id="PF23451">
    <property type="entry name" value="Zn_ribbon_PaaD"/>
    <property type="match status" value="1"/>
</dbReference>
<proteinExistence type="predicted"/>
<dbReference type="Pfam" id="PF01883">
    <property type="entry name" value="FeS_assembly_P"/>
    <property type="match status" value="1"/>
</dbReference>
<dbReference type="InterPro" id="IPR002744">
    <property type="entry name" value="MIP18-like"/>
</dbReference>
<dbReference type="InterPro" id="IPR056572">
    <property type="entry name" value="Zn_ribbon_PaaD"/>
</dbReference>
<evidence type="ECO:0000259" key="2">
    <source>
        <dbReference type="Pfam" id="PF23451"/>
    </source>
</evidence>
<feature type="domain" description="PaaD zinc beta ribbon" evidence="2">
    <location>
        <begin position="80"/>
        <end position="121"/>
    </location>
</feature>
<accession>A0A381PAS9</accession>
<dbReference type="AlphaFoldDB" id="A0A381PAS9"/>
<evidence type="ECO:0000259" key="1">
    <source>
        <dbReference type="Pfam" id="PF01883"/>
    </source>
</evidence>
<organism evidence="3">
    <name type="scientific">marine metagenome</name>
    <dbReference type="NCBI Taxonomy" id="408172"/>
    <lineage>
        <taxon>unclassified sequences</taxon>
        <taxon>metagenomes</taxon>
        <taxon>ecological metagenomes</taxon>
    </lineage>
</organism>
<sequence>MGILEDVVADRSSIRVDLVPTIMGCPALDVIEQDVVAAAQASGHDVTVRFCMSPPWTPDRITDDARKILAREYSVAIRPRNGVTSCPLCGSTALQPRSDVGPTACRSVEWCPNCRNPVEVVRSREMGQK</sequence>
<dbReference type="Gene3D" id="3.30.300.130">
    <property type="entry name" value="Fe-S cluster assembly (FSCA)"/>
    <property type="match status" value="1"/>
</dbReference>
<reference evidence="3" key="1">
    <citation type="submission" date="2018-05" db="EMBL/GenBank/DDBJ databases">
        <authorList>
            <person name="Lanie J.A."/>
            <person name="Ng W.-L."/>
            <person name="Kazmierczak K.M."/>
            <person name="Andrzejewski T.M."/>
            <person name="Davidsen T.M."/>
            <person name="Wayne K.J."/>
            <person name="Tettelin H."/>
            <person name="Glass J.I."/>
            <person name="Rusch D."/>
            <person name="Podicherti R."/>
            <person name="Tsui H.-C.T."/>
            <person name="Winkler M.E."/>
        </authorList>
    </citation>
    <scope>NUCLEOTIDE SEQUENCE</scope>
</reference>
<dbReference type="SUPFAM" id="SSF117916">
    <property type="entry name" value="Fe-S cluster assembly (FSCA) domain-like"/>
    <property type="match status" value="1"/>
</dbReference>
<dbReference type="EMBL" id="UINC01000928">
    <property type="protein sequence ID" value="SUZ64081.1"/>
    <property type="molecule type" value="Genomic_DNA"/>
</dbReference>
<name>A0A381PAS9_9ZZZZ</name>
<dbReference type="InterPro" id="IPR034904">
    <property type="entry name" value="FSCA_dom_sf"/>
</dbReference>
<protein>
    <submittedName>
        <fullName evidence="3">Uncharacterized protein</fullName>
    </submittedName>
</protein>